<dbReference type="Proteomes" id="UP000233551">
    <property type="component" value="Unassembled WGS sequence"/>
</dbReference>
<organism evidence="2 3">
    <name type="scientific">Punica granatum</name>
    <name type="common">Pomegranate</name>
    <dbReference type="NCBI Taxonomy" id="22663"/>
    <lineage>
        <taxon>Eukaryota</taxon>
        <taxon>Viridiplantae</taxon>
        <taxon>Streptophyta</taxon>
        <taxon>Embryophyta</taxon>
        <taxon>Tracheophyta</taxon>
        <taxon>Spermatophyta</taxon>
        <taxon>Magnoliopsida</taxon>
        <taxon>eudicotyledons</taxon>
        <taxon>Gunneridae</taxon>
        <taxon>Pentapetalae</taxon>
        <taxon>rosids</taxon>
        <taxon>malvids</taxon>
        <taxon>Myrtales</taxon>
        <taxon>Lythraceae</taxon>
        <taxon>Punica</taxon>
    </lineage>
</organism>
<evidence type="ECO:0000256" key="1">
    <source>
        <dbReference type="SAM" id="MobiDB-lite"/>
    </source>
</evidence>
<keyword evidence="3" id="KW-1185">Reference proteome</keyword>
<gene>
    <name evidence="2" type="ORF">CRG98_026439</name>
</gene>
<comment type="caution">
    <text evidence="2">The sequence shown here is derived from an EMBL/GenBank/DDBJ whole genome shotgun (WGS) entry which is preliminary data.</text>
</comment>
<protein>
    <submittedName>
        <fullName evidence="2">Uncharacterized protein</fullName>
    </submittedName>
</protein>
<dbReference type="AlphaFoldDB" id="A0A2I0JA52"/>
<feature type="compositionally biased region" description="Basic and acidic residues" evidence="1">
    <location>
        <begin position="80"/>
        <end position="92"/>
    </location>
</feature>
<sequence>MEYAMKPTKSDFEESFLFFTVVSSIFFNLLSGNSSPRHCNSKLCVPELDRVIANPFWQTLLLGVRNSLPGHRCTASGQGEAEKRQKEKMKLNPKESGRISEYGLGGTFESCRAIGIEEARSIYIGAILQCPDSDKGLHPPPLGIWRMCVVAASPIYRDHTQSLSSSSDSGQLEWYSGLLCFDGGSVAAMKIYASLDGVNLVEALSSTPLQPSLYLRPACQQ</sequence>
<name>A0A2I0JA52_PUNGR</name>
<accession>A0A2I0JA52</accession>
<proteinExistence type="predicted"/>
<evidence type="ECO:0000313" key="3">
    <source>
        <dbReference type="Proteomes" id="UP000233551"/>
    </source>
</evidence>
<dbReference type="EMBL" id="PGOL01001879">
    <property type="protein sequence ID" value="PKI53134.1"/>
    <property type="molecule type" value="Genomic_DNA"/>
</dbReference>
<evidence type="ECO:0000313" key="2">
    <source>
        <dbReference type="EMBL" id="PKI53134.1"/>
    </source>
</evidence>
<feature type="region of interest" description="Disordered" evidence="1">
    <location>
        <begin position="73"/>
        <end position="92"/>
    </location>
</feature>
<reference evidence="2 3" key="1">
    <citation type="submission" date="2017-11" db="EMBL/GenBank/DDBJ databases">
        <title>De-novo sequencing of pomegranate (Punica granatum L.) genome.</title>
        <authorList>
            <person name="Akparov Z."/>
            <person name="Amiraslanov A."/>
            <person name="Hajiyeva S."/>
            <person name="Abbasov M."/>
            <person name="Kaur K."/>
            <person name="Hamwieh A."/>
            <person name="Solovyev V."/>
            <person name="Salamov A."/>
            <person name="Braich B."/>
            <person name="Kosarev P."/>
            <person name="Mahmoud A."/>
            <person name="Hajiyev E."/>
            <person name="Babayeva S."/>
            <person name="Izzatullayeva V."/>
            <person name="Mammadov A."/>
            <person name="Mammadov A."/>
            <person name="Sharifova S."/>
            <person name="Ojaghi J."/>
            <person name="Eynullazada K."/>
            <person name="Bayramov B."/>
            <person name="Abdulazimova A."/>
            <person name="Shahmuradov I."/>
        </authorList>
    </citation>
    <scope>NUCLEOTIDE SEQUENCE [LARGE SCALE GENOMIC DNA]</scope>
    <source>
        <strain evidence="3">cv. AG2017</strain>
        <tissue evidence="2">Leaf</tissue>
    </source>
</reference>